<dbReference type="Proteomes" id="UP000198211">
    <property type="component" value="Unassembled WGS sequence"/>
</dbReference>
<dbReference type="PANTHER" id="PTHR46586">
    <property type="entry name" value="ANKYRIN REPEAT-CONTAINING PROTEIN"/>
    <property type="match status" value="1"/>
</dbReference>
<protein>
    <recommendedName>
        <fullName evidence="3">Serine/threonine protein kinase</fullName>
    </recommendedName>
</protein>
<evidence type="ECO:0008006" key="3">
    <source>
        <dbReference type="Google" id="ProtNLM"/>
    </source>
</evidence>
<organism evidence="1 2">
    <name type="scientific">Phytophthora megakarya</name>
    <dbReference type="NCBI Taxonomy" id="4795"/>
    <lineage>
        <taxon>Eukaryota</taxon>
        <taxon>Sar</taxon>
        <taxon>Stramenopiles</taxon>
        <taxon>Oomycota</taxon>
        <taxon>Peronosporomycetes</taxon>
        <taxon>Peronosporales</taxon>
        <taxon>Peronosporaceae</taxon>
        <taxon>Phytophthora</taxon>
    </lineage>
</organism>
<accession>A0A225WBF4</accession>
<dbReference type="InterPro" id="IPR036770">
    <property type="entry name" value="Ankyrin_rpt-contain_sf"/>
</dbReference>
<dbReference type="InterPro" id="IPR052050">
    <property type="entry name" value="SecEffector_AnkRepeat"/>
</dbReference>
<dbReference type="PANTHER" id="PTHR46586:SF3">
    <property type="entry name" value="ANKYRIN REPEAT-CONTAINING PROTEIN"/>
    <property type="match status" value="1"/>
</dbReference>
<keyword evidence="2" id="KW-1185">Reference proteome</keyword>
<dbReference type="AlphaFoldDB" id="A0A225WBF4"/>
<dbReference type="OrthoDB" id="187035at2759"/>
<gene>
    <name evidence="1" type="ORF">PHMEG_00011377</name>
</gene>
<dbReference type="STRING" id="4795.A0A225WBF4"/>
<comment type="caution">
    <text evidence="1">The sequence shown here is derived from an EMBL/GenBank/DDBJ whole genome shotgun (WGS) entry which is preliminary data.</text>
</comment>
<evidence type="ECO:0000313" key="2">
    <source>
        <dbReference type="Proteomes" id="UP000198211"/>
    </source>
</evidence>
<dbReference type="SUPFAM" id="SSF48403">
    <property type="entry name" value="Ankyrin repeat"/>
    <property type="match status" value="1"/>
</dbReference>
<evidence type="ECO:0000313" key="1">
    <source>
        <dbReference type="EMBL" id="OWZ15051.1"/>
    </source>
</evidence>
<dbReference type="Gene3D" id="1.25.40.20">
    <property type="entry name" value="Ankyrin repeat-containing domain"/>
    <property type="match status" value="1"/>
</dbReference>
<sequence>MRNRRDGRGPWRSGFVGCLTTAATEGHLEILKWLVDQCLDSIDSTNVRGAARNGHLEVIKWLYKYKQYGDGTMIAAVCSGHLKIVQWCLNHFDRFSSDVMDQAATAGHLNIVIWLHNHRTEGCLLLEWMEPQKLGDLEVVK</sequence>
<proteinExistence type="predicted"/>
<reference evidence="2" key="1">
    <citation type="submission" date="2017-03" db="EMBL/GenBank/DDBJ databases">
        <title>Phytopthora megakarya and P. palmivora, two closely related causual agents of cacao black pod achieved similar genome size and gene model numbers by different mechanisms.</title>
        <authorList>
            <person name="Ali S."/>
            <person name="Shao J."/>
            <person name="Larry D.J."/>
            <person name="Kronmiller B."/>
            <person name="Shen D."/>
            <person name="Strem M.D."/>
            <person name="Melnick R.L."/>
            <person name="Guiltinan M.J."/>
            <person name="Tyler B.M."/>
            <person name="Meinhardt L.W."/>
            <person name="Bailey B.A."/>
        </authorList>
    </citation>
    <scope>NUCLEOTIDE SEQUENCE [LARGE SCALE GENOMIC DNA]</scope>
    <source>
        <strain evidence="2">zdho120</strain>
    </source>
</reference>
<name>A0A225WBF4_9STRA</name>
<dbReference type="Pfam" id="PF12796">
    <property type="entry name" value="Ank_2"/>
    <property type="match status" value="1"/>
</dbReference>
<dbReference type="EMBL" id="NBNE01001203">
    <property type="protein sequence ID" value="OWZ15051.1"/>
    <property type="molecule type" value="Genomic_DNA"/>
</dbReference>
<dbReference type="InterPro" id="IPR002110">
    <property type="entry name" value="Ankyrin_rpt"/>
</dbReference>